<dbReference type="Proteomes" id="UP000650477">
    <property type="component" value="Unassembled WGS sequence"/>
</dbReference>
<organism evidence="4 5">
    <name type="scientific">Morganella morganii</name>
    <name type="common">Proteus morganii</name>
    <dbReference type="NCBI Taxonomy" id="582"/>
    <lineage>
        <taxon>Bacteria</taxon>
        <taxon>Pseudomonadati</taxon>
        <taxon>Pseudomonadota</taxon>
        <taxon>Gammaproteobacteria</taxon>
        <taxon>Enterobacterales</taxon>
        <taxon>Morganellaceae</taxon>
        <taxon>Morganella</taxon>
    </lineage>
</organism>
<feature type="coiled-coil region" evidence="1">
    <location>
        <begin position="553"/>
        <end position="580"/>
    </location>
</feature>
<feature type="compositionally biased region" description="Basic and acidic residues" evidence="2">
    <location>
        <begin position="59"/>
        <end position="78"/>
    </location>
</feature>
<keyword evidence="3" id="KW-0812">Transmembrane</keyword>
<feature type="transmembrane region" description="Helical" evidence="3">
    <location>
        <begin position="466"/>
        <end position="487"/>
    </location>
</feature>
<name>A0A8I0PY50_MORMO</name>
<keyword evidence="3" id="KW-0472">Membrane</keyword>
<dbReference type="EMBL" id="PKLF01000014">
    <property type="protein sequence ID" value="MBE8613770.1"/>
    <property type="molecule type" value="Genomic_DNA"/>
</dbReference>
<dbReference type="RefSeq" id="WP_193830058.1">
    <property type="nucleotide sequence ID" value="NZ_PKLF01000014.1"/>
</dbReference>
<dbReference type="AlphaFoldDB" id="A0A8I0PY50"/>
<feature type="transmembrane region" description="Helical" evidence="3">
    <location>
        <begin position="370"/>
        <end position="391"/>
    </location>
</feature>
<keyword evidence="1" id="KW-0175">Coiled coil</keyword>
<protein>
    <submittedName>
        <fullName evidence="4">Uncharacterized protein</fullName>
    </submittedName>
</protein>
<accession>A0A8I0PY50</accession>
<evidence type="ECO:0000313" key="4">
    <source>
        <dbReference type="EMBL" id="MBE8613770.1"/>
    </source>
</evidence>
<evidence type="ECO:0000256" key="1">
    <source>
        <dbReference type="SAM" id="Coils"/>
    </source>
</evidence>
<sequence length="603" mass="66390">MTVIIDKTSDFGVLNTTTSSESVNKNSGANKQNRVNDPIGEFSKVMVSDVSKKSTSANDGKKKSELNKPKLDNPKLNKDTAGSESTTESKNTPESKDTTDSKDTTGKKKGGFSLNELHSLLTVFYSEEKFKINSRAHGYNLKFIKELWSDNKVNQLSELISESGDLINDHIEATAEYYFSQMGSELLGKMPDGELKNKLTGNGVDKFKSKDEISLYLRSKTNADEVIKNINSESVFYKDKTKLFKSFSDEMNKFPVLGDELGSLIAGNREEITAELNSLHEMAALQDEAKDIMKDISDIFGSQRKSDMNYSKSLTILMGKIADLRNKLAQRKLENDRLIATIQQKTLQDKTDADGAEMAKKIKKAERLQAIFKWLGPLLIALMVILTALTGGLLAKALAAVIVVVTIISEIVKAAGGPDIMATIMTPVTKLVEVVQKFIKDMAMKIGQKLGLPPAELKKLEEKMEIIAMVLAVVVVMAVFAAAGAVAGKVIGQVVSESVKEILRQVMVEVKRLLISMMLTSTVVNGINSVTQAELNKDVMKLNADIDLDQELLDKLMELMEKIMAAFSELQQDLNKMKEQLGKIGKDDFQRKKAIIQSGPLAV</sequence>
<feature type="compositionally biased region" description="Polar residues" evidence="2">
    <location>
        <begin position="80"/>
        <end position="90"/>
    </location>
</feature>
<feature type="transmembrane region" description="Helical" evidence="3">
    <location>
        <begin position="397"/>
        <end position="416"/>
    </location>
</feature>
<proteinExistence type="predicted"/>
<feature type="compositionally biased region" description="Low complexity" evidence="2">
    <location>
        <begin position="43"/>
        <end position="56"/>
    </location>
</feature>
<comment type="caution">
    <text evidence="4">The sequence shown here is derived from an EMBL/GenBank/DDBJ whole genome shotgun (WGS) entry which is preliminary data.</text>
</comment>
<reference evidence="4" key="1">
    <citation type="submission" date="2017-12" db="EMBL/GenBank/DDBJ databases">
        <title>Genome sequencing and analysis.</title>
        <authorList>
            <person name="Huang Y.-T."/>
        </authorList>
    </citation>
    <scope>NUCLEOTIDE SEQUENCE</scope>
    <source>
        <strain evidence="4">VGH116</strain>
    </source>
</reference>
<keyword evidence="3" id="KW-1133">Transmembrane helix</keyword>
<feature type="compositionally biased region" description="Basic and acidic residues" evidence="2">
    <location>
        <begin position="91"/>
        <end position="106"/>
    </location>
</feature>
<gene>
    <name evidence="4" type="ORF">CYG68_15380</name>
</gene>
<feature type="region of interest" description="Disordered" evidence="2">
    <location>
        <begin position="1"/>
        <end position="109"/>
    </location>
</feature>
<evidence type="ECO:0000313" key="5">
    <source>
        <dbReference type="Proteomes" id="UP000650477"/>
    </source>
</evidence>
<feature type="compositionally biased region" description="Polar residues" evidence="2">
    <location>
        <begin position="14"/>
        <end position="35"/>
    </location>
</feature>
<evidence type="ECO:0000256" key="3">
    <source>
        <dbReference type="SAM" id="Phobius"/>
    </source>
</evidence>
<evidence type="ECO:0000256" key="2">
    <source>
        <dbReference type="SAM" id="MobiDB-lite"/>
    </source>
</evidence>